<dbReference type="PROSITE" id="PS00098">
    <property type="entry name" value="THIOLASE_1"/>
    <property type="match status" value="1"/>
</dbReference>
<evidence type="ECO:0000313" key="9">
    <source>
        <dbReference type="Proteomes" id="UP000027997"/>
    </source>
</evidence>
<evidence type="ECO:0000259" key="7">
    <source>
        <dbReference type="Pfam" id="PF02803"/>
    </source>
</evidence>
<evidence type="ECO:0000256" key="4">
    <source>
        <dbReference type="PIRSR" id="PIRSR000429-1"/>
    </source>
</evidence>
<dbReference type="Pfam" id="PF00108">
    <property type="entry name" value="Thiolase_N"/>
    <property type="match status" value="1"/>
</dbReference>
<evidence type="ECO:0000256" key="1">
    <source>
        <dbReference type="ARBA" id="ARBA00010982"/>
    </source>
</evidence>
<dbReference type="InterPro" id="IPR020615">
    <property type="entry name" value="Thiolase_acyl_enz_int_AS"/>
</dbReference>
<keyword evidence="9" id="KW-1185">Reference proteome</keyword>
<dbReference type="PROSITE" id="PS00099">
    <property type="entry name" value="THIOLASE_3"/>
    <property type="match status" value="1"/>
</dbReference>
<accession>A0A081K622</accession>
<proteinExistence type="inferred from homology"/>
<gene>
    <name evidence="8" type="ORF">GV64_01535</name>
</gene>
<dbReference type="PIRSF" id="PIRSF000429">
    <property type="entry name" value="Ac-CoA_Ac_transf"/>
    <property type="match status" value="1"/>
</dbReference>
<evidence type="ECO:0000256" key="2">
    <source>
        <dbReference type="ARBA" id="ARBA00022679"/>
    </source>
</evidence>
<organism evidence="8 9">
    <name type="scientific">Endozoicomonas elysicola</name>
    <dbReference type="NCBI Taxonomy" id="305900"/>
    <lineage>
        <taxon>Bacteria</taxon>
        <taxon>Pseudomonadati</taxon>
        <taxon>Pseudomonadota</taxon>
        <taxon>Gammaproteobacteria</taxon>
        <taxon>Oceanospirillales</taxon>
        <taxon>Endozoicomonadaceae</taxon>
        <taxon>Endozoicomonas</taxon>
    </lineage>
</organism>
<dbReference type="PANTHER" id="PTHR18919">
    <property type="entry name" value="ACETYL-COA C-ACYLTRANSFERASE"/>
    <property type="match status" value="1"/>
</dbReference>
<dbReference type="InterPro" id="IPR020617">
    <property type="entry name" value="Thiolase_C"/>
</dbReference>
<feature type="domain" description="Thiolase C-terminal" evidence="7">
    <location>
        <begin position="273"/>
        <end position="395"/>
    </location>
</feature>
<sequence length="396" mass="41105">MQDRPLEEVVIVSAVRTPIGTFNGALASVTPAELGICAAKAALEKAGVKAEEVQELILGNVLGAGQGMNIARQVALGVGMSTESTAYNVSKVCGSGLKAVALAAQAIACGDVEVALAGGSENMSQSPYVLPKARWGQRMGHGQLLDTMISDGLTDVFNDYHMGITAENLAERYHISREAQDEYAARSQERALAAQEANRFAEEIVPVEVVDRKQTVVVDKDEGPRNTSVEKLAQLRPAFSKDGTVTAGNASSINDGAAMLLLISRSKAESLGLKPMAVIKASASAGVSPEVMGYGPVPATKKALSRAGLTVADIDLVEANEAFAVQALSVVEGLGLDPDKTNVNGGAVALGHPIGASGARILVSLLHEMQKRDVRHGLATLCIGGGMGIAMVVERE</sequence>
<feature type="active site" description="Proton acceptor" evidence="4">
    <location>
        <position position="352"/>
    </location>
</feature>
<dbReference type="EC" id="2.3.1.9" evidence="8"/>
<comment type="similarity">
    <text evidence="1 5">Belongs to the thiolase-like superfamily. Thiolase family.</text>
</comment>
<protein>
    <submittedName>
        <fullName evidence="8">Acetyl-CoA acetyltransferase</fullName>
        <ecNumber evidence="8">2.3.1.9</ecNumber>
    </submittedName>
</protein>
<feature type="active site" description="Acyl-thioester intermediate" evidence="4">
    <location>
        <position position="93"/>
    </location>
</feature>
<feature type="domain" description="Thiolase N-terminal" evidence="6">
    <location>
        <begin position="9"/>
        <end position="266"/>
    </location>
</feature>
<evidence type="ECO:0000313" key="8">
    <source>
        <dbReference type="EMBL" id="KEI69598.1"/>
    </source>
</evidence>
<name>A0A081K622_9GAMM</name>
<dbReference type="GO" id="GO:0044281">
    <property type="term" value="P:small molecule metabolic process"/>
    <property type="evidence" value="ECO:0007669"/>
    <property type="project" value="UniProtKB-ARBA"/>
</dbReference>
<keyword evidence="3 5" id="KW-0012">Acyltransferase</keyword>
<dbReference type="CDD" id="cd00751">
    <property type="entry name" value="thiolase"/>
    <property type="match status" value="1"/>
</dbReference>
<dbReference type="InterPro" id="IPR020610">
    <property type="entry name" value="Thiolase_AS"/>
</dbReference>
<keyword evidence="2 5" id="KW-0808">Transferase</keyword>
<dbReference type="Gene3D" id="3.40.47.10">
    <property type="match status" value="2"/>
</dbReference>
<dbReference type="Proteomes" id="UP000027997">
    <property type="component" value="Unassembled WGS sequence"/>
</dbReference>
<evidence type="ECO:0000256" key="3">
    <source>
        <dbReference type="ARBA" id="ARBA00023315"/>
    </source>
</evidence>
<dbReference type="AlphaFoldDB" id="A0A081K622"/>
<dbReference type="PANTHER" id="PTHR18919:SF107">
    <property type="entry name" value="ACETYL-COA ACETYLTRANSFERASE, CYTOSOLIC"/>
    <property type="match status" value="1"/>
</dbReference>
<dbReference type="STRING" id="305900.GV64_01535"/>
<dbReference type="InterPro" id="IPR020613">
    <property type="entry name" value="Thiolase_CS"/>
</dbReference>
<reference evidence="8 9" key="1">
    <citation type="submission" date="2014-06" db="EMBL/GenBank/DDBJ databases">
        <title>Whole Genome Sequences of Three Symbiotic Endozoicomonas Bacteria.</title>
        <authorList>
            <person name="Neave M.J."/>
            <person name="Apprill A."/>
            <person name="Voolstra C.R."/>
        </authorList>
    </citation>
    <scope>NUCLEOTIDE SEQUENCE [LARGE SCALE GENOMIC DNA]</scope>
    <source>
        <strain evidence="8 9">DSM 22380</strain>
    </source>
</reference>
<dbReference type="GO" id="GO:0003985">
    <property type="term" value="F:acetyl-CoA C-acetyltransferase activity"/>
    <property type="evidence" value="ECO:0007669"/>
    <property type="project" value="UniProtKB-EC"/>
</dbReference>
<dbReference type="EMBL" id="JOJP01000001">
    <property type="protein sequence ID" value="KEI69598.1"/>
    <property type="molecule type" value="Genomic_DNA"/>
</dbReference>
<dbReference type="SUPFAM" id="SSF53901">
    <property type="entry name" value="Thiolase-like"/>
    <property type="match status" value="2"/>
</dbReference>
<feature type="active site" description="Proton acceptor" evidence="4">
    <location>
        <position position="382"/>
    </location>
</feature>
<comment type="caution">
    <text evidence="8">The sequence shown here is derived from an EMBL/GenBank/DDBJ whole genome shotgun (WGS) entry which is preliminary data.</text>
</comment>
<dbReference type="PROSITE" id="PS00737">
    <property type="entry name" value="THIOLASE_2"/>
    <property type="match status" value="1"/>
</dbReference>
<dbReference type="RefSeq" id="WP_020581967.1">
    <property type="nucleotide sequence ID" value="NZ_JOJP01000001.1"/>
</dbReference>
<dbReference type="InterPro" id="IPR002155">
    <property type="entry name" value="Thiolase"/>
</dbReference>
<dbReference type="InterPro" id="IPR016039">
    <property type="entry name" value="Thiolase-like"/>
</dbReference>
<evidence type="ECO:0000259" key="6">
    <source>
        <dbReference type="Pfam" id="PF00108"/>
    </source>
</evidence>
<dbReference type="FunFam" id="3.40.47.10:FF:000010">
    <property type="entry name" value="Acetyl-CoA acetyltransferase (Thiolase)"/>
    <property type="match status" value="1"/>
</dbReference>
<dbReference type="eggNOG" id="COG0183">
    <property type="taxonomic scope" value="Bacteria"/>
</dbReference>
<dbReference type="NCBIfam" id="TIGR01930">
    <property type="entry name" value="AcCoA-C-Actrans"/>
    <property type="match status" value="1"/>
</dbReference>
<evidence type="ECO:0000256" key="5">
    <source>
        <dbReference type="RuleBase" id="RU003557"/>
    </source>
</evidence>
<dbReference type="InterPro" id="IPR020616">
    <property type="entry name" value="Thiolase_N"/>
</dbReference>
<dbReference type="Pfam" id="PF02803">
    <property type="entry name" value="Thiolase_C"/>
    <property type="match status" value="1"/>
</dbReference>